<evidence type="ECO:0000313" key="6">
    <source>
        <dbReference type="Proteomes" id="UP000759537"/>
    </source>
</evidence>
<evidence type="ECO:0000256" key="1">
    <source>
        <dbReference type="ARBA" id="ARBA00008553"/>
    </source>
</evidence>
<keyword evidence="3" id="KW-0687">Ribonucleoprotein</keyword>
<protein>
    <submittedName>
        <fullName evidence="5">Ribosomal protein L5 domain-containing protein</fullName>
    </submittedName>
</protein>
<keyword evidence="2 5" id="KW-0689">Ribosomal protein</keyword>
<evidence type="ECO:0000256" key="2">
    <source>
        <dbReference type="ARBA" id="ARBA00022980"/>
    </source>
</evidence>
<dbReference type="AlphaFoldDB" id="A0A9P5MKP8"/>
<reference evidence="5" key="2">
    <citation type="journal article" date="2020" name="Nat. Commun.">
        <title>Large-scale genome sequencing of mycorrhizal fungi provides insights into the early evolution of symbiotic traits.</title>
        <authorList>
            <person name="Miyauchi S."/>
            <person name="Kiss E."/>
            <person name="Kuo A."/>
            <person name="Drula E."/>
            <person name="Kohler A."/>
            <person name="Sanchez-Garcia M."/>
            <person name="Morin E."/>
            <person name="Andreopoulos B."/>
            <person name="Barry K.W."/>
            <person name="Bonito G."/>
            <person name="Buee M."/>
            <person name="Carver A."/>
            <person name="Chen C."/>
            <person name="Cichocki N."/>
            <person name="Clum A."/>
            <person name="Culley D."/>
            <person name="Crous P.W."/>
            <person name="Fauchery L."/>
            <person name="Girlanda M."/>
            <person name="Hayes R.D."/>
            <person name="Keri Z."/>
            <person name="LaButti K."/>
            <person name="Lipzen A."/>
            <person name="Lombard V."/>
            <person name="Magnuson J."/>
            <person name="Maillard F."/>
            <person name="Murat C."/>
            <person name="Nolan M."/>
            <person name="Ohm R.A."/>
            <person name="Pangilinan J."/>
            <person name="Pereira M.F."/>
            <person name="Perotto S."/>
            <person name="Peter M."/>
            <person name="Pfister S."/>
            <person name="Riley R."/>
            <person name="Sitrit Y."/>
            <person name="Stielow J.B."/>
            <person name="Szollosi G."/>
            <person name="Zifcakova L."/>
            <person name="Stursova M."/>
            <person name="Spatafora J.W."/>
            <person name="Tedersoo L."/>
            <person name="Vaario L.M."/>
            <person name="Yamada A."/>
            <person name="Yan M."/>
            <person name="Wang P."/>
            <person name="Xu J."/>
            <person name="Bruns T."/>
            <person name="Baldrian P."/>
            <person name="Vilgalys R."/>
            <person name="Dunand C."/>
            <person name="Henrissat B."/>
            <person name="Grigoriev I.V."/>
            <person name="Hibbett D."/>
            <person name="Nagy L.G."/>
            <person name="Martin F.M."/>
        </authorList>
    </citation>
    <scope>NUCLEOTIDE SEQUENCE</scope>
    <source>
        <strain evidence="5">Prilba</strain>
    </source>
</reference>
<gene>
    <name evidence="5" type="ORF">DFH94DRAFT_784280</name>
</gene>
<dbReference type="EMBL" id="WHVB01000050">
    <property type="protein sequence ID" value="KAF8465002.1"/>
    <property type="molecule type" value="Genomic_DNA"/>
</dbReference>
<comment type="caution">
    <text evidence="5">The sequence shown here is derived from an EMBL/GenBank/DDBJ whole genome shotgun (WGS) entry which is preliminary data.</text>
</comment>
<dbReference type="InterPro" id="IPR031309">
    <property type="entry name" value="Ribosomal_uL5_C"/>
</dbReference>
<evidence type="ECO:0000259" key="4">
    <source>
        <dbReference type="Pfam" id="PF00673"/>
    </source>
</evidence>
<feature type="domain" description="Large ribosomal subunit protein uL5 C-terminal" evidence="4">
    <location>
        <begin position="184"/>
        <end position="292"/>
    </location>
</feature>
<dbReference type="Gene3D" id="3.30.1440.10">
    <property type="match status" value="1"/>
</dbReference>
<dbReference type="Pfam" id="PF00673">
    <property type="entry name" value="Ribosomal_L5_C"/>
    <property type="match status" value="1"/>
</dbReference>
<comment type="similarity">
    <text evidence="1">Belongs to the universal ribosomal protein uL5 family.</text>
</comment>
<dbReference type="GO" id="GO:0003735">
    <property type="term" value="F:structural constituent of ribosome"/>
    <property type="evidence" value="ECO:0007669"/>
    <property type="project" value="InterPro"/>
</dbReference>
<reference evidence="5" key="1">
    <citation type="submission" date="2019-10" db="EMBL/GenBank/DDBJ databases">
        <authorList>
            <consortium name="DOE Joint Genome Institute"/>
            <person name="Kuo A."/>
            <person name="Miyauchi S."/>
            <person name="Kiss E."/>
            <person name="Drula E."/>
            <person name="Kohler A."/>
            <person name="Sanchez-Garcia M."/>
            <person name="Andreopoulos B."/>
            <person name="Barry K.W."/>
            <person name="Bonito G."/>
            <person name="Buee M."/>
            <person name="Carver A."/>
            <person name="Chen C."/>
            <person name="Cichocki N."/>
            <person name="Clum A."/>
            <person name="Culley D."/>
            <person name="Crous P.W."/>
            <person name="Fauchery L."/>
            <person name="Girlanda M."/>
            <person name="Hayes R."/>
            <person name="Keri Z."/>
            <person name="LaButti K."/>
            <person name="Lipzen A."/>
            <person name="Lombard V."/>
            <person name="Magnuson J."/>
            <person name="Maillard F."/>
            <person name="Morin E."/>
            <person name="Murat C."/>
            <person name="Nolan M."/>
            <person name="Ohm R."/>
            <person name="Pangilinan J."/>
            <person name="Pereira M."/>
            <person name="Perotto S."/>
            <person name="Peter M."/>
            <person name="Riley R."/>
            <person name="Sitrit Y."/>
            <person name="Stielow B."/>
            <person name="Szollosi G."/>
            <person name="Zifcakova L."/>
            <person name="Stursova M."/>
            <person name="Spatafora J.W."/>
            <person name="Tedersoo L."/>
            <person name="Vaario L.-M."/>
            <person name="Yamada A."/>
            <person name="Yan M."/>
            <person name="Wang P."/>
            <person name="Xu J."/>
            <person name="Bruns T."/>
            <person name="Baldrian P."/>
            <person name="Vilgalys R."/>
            <person name="Henrissat B."/>
            <person name="Grigoriev I.V."/>
            <person name="Hibbett D."/>
            <person name="Nagy L.G."/>
            <person name="Martin F.M."/>
        </authorList>
    </citation>
    <scope>NUCLEOTIDE SEQUENCE</scope>
    <source>
        <strain evidence="5">Prilba</strain>
    </source>
</reference>
<dbReference type="OrthoDB" id="539541at2759"/>
<evidence type="ECO:0000313" key="5">
    <source>
        <dbReference type="EMBL" id="KAF8465002.1"/>
    </source>
</evidence>
<dbReference type="InterPro" id="IPR002132">
    <property type="entry name" value="Ribosomal_uL5"/>
</dbReference>
<sequence length="295" mass="32367">MSAAAVRAAAAPTRGLRLRPVRKIRKLVHDNRGLPIPHVDIVVRDTHLSRLGEHYYNTLADDLLYLTYKHESGPRPPPRSIRLMYDPEDPYAKLRHNPPVGGSQVGRKLAPPTTSENVICLERIQLHTMSKDALASRQNLLGPIMALRALSGETEQGGGRRGSTGVQIVRGVKSVGGWVRPGLPLGAKVDLRGAKMYEFLGTLTEFVLPRLREFPGLLLPPASTNLQTPAGVSGVVSFGLPPEAFGFFPQIEVNLDAYPKTYGMHIHFITSARGVGAQERARQLISGFQIPFVRR</sequence>
<name>A0A9P5MKP8_9AGAM</name>
<dbReference type="PANTHER" id="PTHR11994">
    <property type="entry name" value="60S RIBOSOMAL PROTEIN L11-RELATED"/>
    <property type="match status" value="1"/>
</dbReference>
<dbReference type="GO" id="GO:0005840">
    <property type="term" value="C:ribosome"/>
    <property type="evidence" value="ECO:0007669"/>
    <property type="project" value="UniProtKB-KW"/>
</dbReference>
<dbReference type="GO" id="GO:0006412">
    <property type="term" value="P:translation"/>
    <property type="evidence" value="ECO:0007669"/>
    <property type="project" value="InterPro"/>
</dbReference>
<dbReference type="SUPFAM" id="SSF55282">
    <property type="entry name" value="RL5-like"/>
    <property type="match status" value="1"/>
</dbReference>
<dbReference type="GO" id="GO:1990904">
    <property type="term" value="C:ribonucleoprotein complex"/>
    <property type="evidence" value="ECO:0007669"/>
    <property type="project" value="UniProtKB-KW"/>
</dbReference>
<proteinExistence type="inferred from homology"/>
<keyword evidence="6" id="KW-1185">Reference proteome</keyword>
<accession>A0A9P5MKP8</accession>
<organism evidence="5 6">
    <name type="scientific">Russula ochroleuca</name>
    <dbReference type="NCBI Taxonomy" id="152965"/>
    <lineage>
        <taxon>Eukaryota</taxon>
        <taxon>Fungi</taxon>
        <taxon>Dikarya</taxon>
        <taxon>Basidiomycota</taxon>
        <taxon>Agaricomycotina</taxon>
        <taxon>Agaricomycetes</taxon>
        <taxon>Russulales</taxon>
        <taxon>Russulaceae</taxon>
        <taxon>Russula</taxon>
    </lineage>
</organism>
<dbReference type="Proteomes" id="UP000759537">
    <property type="component" value="Unassembled WGS sequence"/>
</dbReference>
<dbReference type="InterPro" id="IPR022803">
    <property type="entry name" value="Ribosomal_uL5_dom_sf"/>
</dbReference>
<evidence type="ECO:0000256" key="3">
    <source>
        <dbReference type="ARBA" id="ARBA00023274"/>
    </source>
</evidence>